<dbReference type="SUPFAM" id="SSF51735">
    <property type="entry name" value="NAD(P)-binding Rossmann-fold domains"/>
    <property type="match status" value="1"/>
</dbReference>
<evidence type="ECO:0000259" key="1">
    <source>
        <dbReference type="Pfam" id="PF13460"/>
    </source>
</evidence>
<evidence type="ECO:0000313" key="2">
    <source>
        <dbReference type="EMBL" id="WQQ26900.1"/>
    </source>
</evidence>
<reference evidence="3" key="1">
    <citation type="submission" date="2023-12" db="EMBL/GenBank/DDBJ databases">
        <title>Novel species in genus Nocardioides.</title>
        <authorList>
            <person name="Zhou H."/>
        </authorList>
    </citation>
    <scope>NUCLEOTIDE SEQUENCE [LARGE SCALE GENOMIC DNA]</scope>
    <source>
        <strain evidence="3">HM61</strain>
    </source>
</reference>
<dbReference type="InterPro" id="IPR016040">
    <property type="entry name" value="NAD(P)-bd_dom"/>
</dbReference>
<evidence type="ECO:0000313" key="3">
    <source>
        <dbReference type="Proteomes" id="UP001327225"/>
    </source>
</evidence>
<sequence>MKILVVGGSRGTGAAVVRTLAADGHLVTAFARSASSAGLGEHGVVAFDGDVMDADDLGKAMIGQDAVVVTLGISDNPLKVQYLRRASTPLDIRSAGTRRVVEAMQSAGLRRLVVQTVYGLGEGRRHLDLKWKLIFGLLLRPQIRDSTVQEQVVRESGLDWTLVRPVALTDEETTAPAHVDAQDERLGLQVARAQVARVFADVVDEPTSVGKTLSVSS</sequence>
<dbReference type="InterPro" id="IPR036291">
    <property type="entry name" value="NAD(P)-bd_dom_sf"/>
</dbReference>
<feature type="domain" description="NAD(P)-binding" evidence="1">
    <location>
        <begin position="7"/>
        <end position="206"/>
    </location>
</feature>
<name>A0ABZ0ZRI3_9ACTN</name>
<dbReference type="EMBL" id="CP141059">
    <property type="protein sequence ID" value="WQQ26900.1"/>
    <property type="molecule type" value="Genomic_DNA"/>
</dbReference>
<dbReference type="Pfam" id="PF13460">
    <property type="entry name" value="NAD_binding_10"/>
    <property type="match status" value="1"/>
</dbReference>
<dbReference type="RefSeq" id="WP_322937641.1">
    <property type="nucleotide sequence ID" value="NZ_CP141059.1"/>
</dbReference>
<protein>
    <submittedName>
        <fullName evidence="2">NAD(P)-binding oxidoreductase</fullName>
    </submittedName>
</protein>
<proteinExistence type="predicted"/>
<dbReference type="Proteomes" id="UP001327225">
    <property type="component" value="Chromosome"/>
</dbReference>
<gene>
    <name evidence="2" type="ORF">SHK19_01400</name>
</gene>
<dbReference type="Gene3D" id="3.40.50.720">
    <property type="entry name" value="NAD(P)-binding Rossmann-like Domain"/>
    <property type="match status" value="1"/>
</dbReference>
<organism evidence="2 3">
    <name type="scientific">Nocardioides bizhenqiangii</name>
    <dbReference type="NCBI Taxonomy" id="3095076"/>
    <lineage>
        <taxon>Bacteria</taxon>
        <taxon>Bacillati</taxon>
        <taxon>Actinomycetota</taxon>
        <taxon>Actinomycetes</taxon>
        <taxon>Propionibacteriales</taxon>
        <taxon>Nocardioidaceae</taxon>
        <taxon>Nocardioides</taxon>
    </lineage>
</organism>
<keyword evidence="3" id="KW-1185">Reference proteome</keyword>
<dbReference type="PANTHER" id="PTHR15020:SF50">
    <property type="entry name" value="UPF0659 PROTEIN YMR090W"/>
    <property type="match status" value="1"/>
</dbReference>
<accession>A0ABZ0ZRI3</accession>
<dbReference type="PANTHER" id="PTHR15020">
    <property type="entry name" value="FLAVIN REDUCTASE-RELATED"/>
    <property type="match status" value="1"/>
</dbReference>